<feature type="compositionally biased region" description="Basic and acidic residues" evidence="1">
    <location>
        <begin position="1"/>
        <end position="17"/>
    </location>
</feature>
<dbReference type="HOGENOM" id="CLU_1289297_0_0_1"/>
<keyword evidence="3" id="KW-1185">Reference proteome</keyword>
<gene>
    <name evidence="2" type="ORF">PADG_12112</name>
</gene>
<dbReference type="AlphaFoldDB" id="A0A0A0HT30"/>
<dbReference type="Proteomes" id="UP000001628">
    <property type="component" value="Unassembled WGS sequence"/>
</dbReference>
<sequence>MAEDEQKLTRQTYEEASFRQSNPAVRSKLAAKTEKDHKRVHASKAGIQNCQRSVCQHHIISRTLLMGYTQLYKIIDSPPSQDASELDEYAFITCKHIYRRVHCTVYIDIESLGLRDFIRVIMLKDIRTAALEAEKPVVLCTYTPFADGNAQTERNLPYHFLAELKDYYSRSDEEQDNEGDKAAVHLGLLIRYMEEVYWWHLKVTHFSLETLENI</sequence>
<dbReference type="KEGG" id="pbn:PADG_12112"/>
<evidence type="ECO:0000313" key="3">
    <source>
        <dbReference type="Proteomes" id="UP000001628"/>
    </source>
</evidence>
<dbReference type="InParanoid" id="A0A0A0HT30"/>
<name>A0A0A0HT30_PARBD</name>
<dbReference type="RefSeq" id="XP_010761970.1">
    <property type="nucleotide sequence ID" value="XM_010763668.1"/>
</dbReference>
<dbReference type="eggNOG" id="ENOG502RQZJ">
    <property type="taxonomic scope" value="Eukaryota"/>
</dbReference>
<dbReference type="GeneID" id="22588009"/>
<evidence type="ECO:0000256" key="1">
    <source>
        <dbReference type="SAM" id="MobiDB-lite"/>
    </source>
</evidence>
<protein>
    <submittedName>
        <fullName evidence="2">Uncharacterized protein</fullName>
    </submittedName>
</protein>
<dbReference type="EMBL" id="KN275964">
    <property type="protein sequence ID" value="KGM91797.1"/>
    <property type="molecule type" value="Genomic_DNA"/>
</dbReference>
<reference evidence="2 3" key="1">
    <citation type="journal article" date="2011" name="PLoS Genet.">
        <title>Comparative genomic analysis of human fungal pathogens causing paracoccidioidomycosis.</title>
        <authorList>
            <person name="Desjardins C.A."/>
            <person name="Champion M.D."/>
            <person name="Holder J.W."/>
            <person name="Muszewska A."/>
            <person name="Goldberg J."/>
            <person name="Bailao A.M."/>
            <person name="Brigido M.M."/>
            <person name="Ferreira M.E."/>
            <person name="Garcia A.M."/>
            <person name="Grynberg M."/>
            <person name="Gujja S."/>
            <person name="Heiman D.I."/>
            <person name="Henn M.R."/>
            <person name="Kodira C.D."/>
            <person name="Leon-Narvaez H."/>
            <person name="Longo L.V."/>
            <person name="Ma L.J."/>
            <person name="Malavazi I."/>
            <person name="Matsuo A.L."/>
            <person name="Morais F.V."/>
            <person name="Pereira M."/>
            <person name="Rodriguez-Brito S."/>
            <person name="Sakthikumar S."/>
            <person name="Salem-Izacc S.M."/>
            <person name="Sykes S.M."/>
            <person name="Teixeira M.M."/>
            <person name="Vallejo M.C."/>
            <person name="Walter M.E."/>
            <person name="Yandava C."/>
            <person name="Young S."/>
            <person name="Zeng Q."/>
            <person name="Zucker J."/>
            <person name="Felipe M.S."/>
            <person name="Goldman G.H."/>
            <person name="Haas B.J."/>
            <person name="McEwen J.G."/>
            <person name="Nino-Vega G."/>
            <person name="Puccia R."/>
            <person name="San-Blas G."/>
            <person name="Soares C.M."/>
            <person name="Birren B.W."/>
            <person name="Cuomo C.A."/>
        </authorList>
    </citation>
    <scope>NUCLEOTIDE SEQUENCE [LARGE SCALE GENOMIC DNA]</scope>
    <source>
        <strain evidence="2 3">Pb18</strain>
    </source>
</reference>
<dbReference type="STRING" id="502780.A0A0A0HT30"/>
<organism evidence="2 3">
    <name type="scientific">Paracoccidioides brasiliensis (strain Pb18)</name>
    <dbReference type="NCBI Taxonomy" id="502780"/>
    <lineage>
        <taxon>Eukaryota</taxon>
        <taxon>Fungi</taxon>
        <taxon>Dikarya</taxon>
        <taxon>Ascomycota</taxon>
        <taxon>Pezizomycotina</taxon>
        <taxon>Eurotiomycetes</taxon>
        <taxon>Eurotiomycetidae</taxon>
        <taxon>Onygenales</taxon>
        <taxon>Ajellomycetaceae</taxon>
        <taxon>Paracoccidioides</taxon>
    </lineage>
</organism>
<accession>A0A0A0HT30</accession>
<feature type="region of interest" description="Disordered" evidence="1">
    <location>
        <begin position="1"/>
        <end position="24"/>
    </location>
</feature>
<dbReference type="VEuPathDB" id="FungiDB:PADG_12112"/>
<evidence type="ECO:0000313" key="2">
    <source>
        <dbReference type="EMBL" id="KGM91797.1"/>
    </source>
</evidence>
<proteinExistence type="predicted"/>